<keyword evidence="9" id="KW-1185">Reference proteome</keyword>
<protein>
    <recommendedName>
        <fullName evidence="3 6">Coenzyme PQQ synthesis protein B</fullName>
    </recommendedName>
    <alternativeName>
        <fullName evidence="6">Pyrroloquinoline quinone biosynthesis protein B</fullName>
    </alternativeName>
</protein>
<comment type="pathway">
    <text evidence="1 6">Cofactor biosynthesis; pyrroloquinoline quinone biosynthesis.</text>
</comment>
<evidence type="ECO:0000256" key="1">
    <source>
        <dbReference type="ARBA" id="ARBA00004886"/>
    </source>
</evidence>
<dbReference type="HAMAP" id="MF_00653">
    <property type="entry name" value="PQQ_syn_PqqB"/>
    <property type="match status" value="1"/>
</dbReference>
<comment type="caution">
    <text evidence="8">The sequence shown here is derived from an EMBL/GenBank/DDBJ whole genome shotgun (WGS) entry which is preliminary data.</text>
</comment>
<evidence type="ECO:0000256" key="6">
    <source>
        <dbReference type="HAMAP-Rule" id="MF_00653"/>
    </source>
</evidence>
<dbReference type="EMBL" id="BAAAYL010000001">
    <property type="protein sequence ID" value="GAA3377339.1"/>
    <property type="molecule type" value="Genomic_DNA"/>
</dbReference>
<evidence type="ECO:0000256" key="4">
    <source>
        <dbReference type="ARBA" id="ARBA00022448"/>
    </source>
</evidence>
<evidence type="ECO:0000256" key="3">
    <source>
        <dbReference type="ARBA" id="ARBA00015084"/>
    </source>
</evidence>
<evidence type="ECO:0000313" key="9">
    <source>
        <dbReference type="Proteomes" id="UP001499990"/>
    </source>
</evidence>
<name>A0ABP6SIE1_9ACTN</name>
<gene>
    <name evidence="6 8" type="primary">pqqB</name>
    <name evidence="8" type="ORF">GCM10020367_52640</name>
</gene>
<dbReference type="SUPFAM" id="SSF56281">
    <property type="entry name" value="Metallo-hydrolase/oxidoreductase"/>
    <property type="match status" value="1"/>
</dbReference>
<dbReference type="InterPro" id="IPR001279">
    <property type="entry name" value="Metallo-B-lactamas"/>
</dbReference>
<dbReference type="Gene3D" id="3.60.15.10">
    <property type="entry name" value="Ribonuclease Z/Hydroxyacylglutathione hydrolase-like"/>
    <property type="match status" value="1"/>
</dbReference>
<dbReference type="RefSeq" id="WP_345042006.1">
    <property type="nucleotide sequence ID" value="NZ_BAAAYL010000001.1"/>
</dbReference>
<reference evidence="9" key="1">
    <citation type="journal article" date="2019" name="Int. J. Syst. Evol. Microbiol.">
        <title>The Global Catalogue of Microorganisms (GCM) 10K type strain sequencing project: providing services to taxonomists for standard genome sequencing and annotation.</title>
        <authorList>
            <consortium name="The Broad Institute Genomics Platform"/>
            <consortium name="The Broad Institute Genome Sequencing Center for Infectious Disease"/>
            <person name="Wu L."/>
            <person name="Ma J."/>
        </authorList>
    </citation>
    <scope>NUCLEOTIDE SEQUENCE [LARGE SCALE GENOMIC DNA]</scope>
    <source>
        <strain evidence="9">JCM 9651</strain>
    </source>
</reference>
<feature type="domain" description="Metallo-beta-lactamase" evidence="7">
    <location>
        <begin position="48"/>
        <end position="267"/>
    </location>
</feature>
<comment type="function">
    <text evidence="6">May be involved in the transport of PQQ or its precursor to the periplasm.</text>
</comment>
<accession>A0ABP6SIE1</accession>
<dbReference type="Pfam" id="PF12706">
    <property type="entry name" value="Lactamase_B_2"/>
    <property type="match status" value="1"/>
</dbReference>
<sequence>MLLKVLGTAAGGGVPQWNCACPECSGARAHPRRRRRHASLAVRAAEGRWYVVNATPDIADQIESCPELHPGPEPRRTPLAGVILTDAELDHTLGIARLREADRLELLTTGAVRDAVLGRQHLGELLSPYTDLTWCELPTSGRPEPLDADSTVHISAVPLSGKRPRYAVAVPAGPGDDGHWVSALRLTDRATGRTAVYAPALGTWPDALQHAVADADCVILDGTFWDDDEPRRTGISARTATAMGHLPVDGPDGTARRLASLPARCLYTHLNNTNPLVDPTAPQHKVLTRMGLEVAADGMEITL</sequence>
<evidence type="ECO:0000256" key="5">
    <source>
        <dbReference type="ARBA" id="ARBA00022905"/>
    </source>
</evidence>
<organism evidence="8 9">
    <name type="scientific">Streptomyces sannanensis</name>
    <dbReference type="NCBI Taxonomy" id="285536"/>
    <lineage>
        <taxon>Bacteria</taxon>
        <taxon>Bacillati</taxon>
        <taxon>Actinomycetota</taxon>
        <taxon>Actinomycetes</taxon>
        <taxon>Kitasatosporales</taxon>
        <taxon>Streptomycetaceae</taxon>
        <taxon>Streptomyces</taxon>
    </lineage>
</organism>
<dbReference type="NCBIfam" id="TIGR02108">
    <property type="entry name" value="PQQ_syn_pqqB"/>
    <property type="match status" value="1"/>
</dbReference>
<comment type="similarity">
    <text evidence="2 6">Belongs to the PqqB family.</text>
</comment>
<dbReference type="Proteomes" id="UP001499990">
    <property type="component" value="Unassembled WGS sequence"/>
</dbReference>
<proteinExistence type="inferred from homology"/>
<dbReference type="InterPro" id="IPR036866">
    <property type="entry name" value="RibonucZ/Hydroxyglut_hydro"/>
</dbReference>
<dbReference type="InterPro" id="IPR011842">
    <property type="entry name" value="PQQ_synth_PqqB"/>
</dbReference>
<evidence type="ECO:0000256" key="2">
    <source>
        <dbReference type="ARBA" id="ARBA00008481"/>
    </source>
</evidence>
<evidence type="ECO:0000259" key="7">
    <source>
        <dbReference type="Pfam" id="PF12706"/>
    </source>
</evidence>
<keyword evidence="5 6" id="KW-0884">PQQ biosynthesis</keyword>
<evidence type="ECO:0000313" key="8">
    <source>
        <dbReference type="EMBL" id="GAA3377339.1"/>
    </source>
</evidence>
<keyword evidence="4 6" id="KW-0813">Transport</keyword>